<protein>
    <submittedName>
        <fullName evidence="1">Uncharacterized protein</fullName>
    </submittedName>
</protein>
<dbReference type="EMBL" id="CABVIJ010000009">
    <property type="protein sequence ID" value="VVO89709.1"/>
    <property type="molecule type" value="Genomic_DNA"/>
</dbReference>
<dbReference type="EMBL" id="CABVIJ010000065">
    <property type="protein sequence ID" value="VVP49100.1"/>
    <property type="molecule type" value="Genomic_DNA"/>
</dbReference>
<sequence length="150" mass="16080">MNAAEHQRRGGAVAQQFLDENISHFIGVRLVAELTFAREGVSVEPVEQLFAVGADHAGLWQVDVGVDKARSDQGILIMVDFDVCRQRRQQVAGVADGADLAAIDHQQAVLEIFVGGFDADFGRVGNAVQDGGAVGFASQRHEGSLINLRL</sequence>
<dbReference type="Proteomes" id="UP000325779">
    <property type="component" value="Unassembled WGS sequence"/>
</dbReference>
<evidence type="ECO:0000313" key="3">
    <source>
        <dbReference type="Proteomes" id="UP000325779"/>
    </source>
</evidence>
<dbReference type="AlphaFoldDB" id="A0ABD7VF12"/>
<reference evidence="1 3" key="1">
    <citation type="submission" date="2019-09" db="EMBL/GenBank/DDBJ databases">
        <authorList>
            <person name="Chandra G."/>
            <person name="Truman W A."/>
        </authorList>
    </citation>
    <scope>NUCLEOTIDE SEQUENCE [LARGE SCALE GENOMIC DNA]</scope>
    <source>
        <strain evidence="1">PS732</strain>
    </source>
</reference>
<name>A0ABD7VF12_PSEFL</name>
<accession>A0ABD7VF12</accession>
<gene>
    <name evidence="1" type="ORF">PS732_02281</name>
    <name evidence="2" type="ORF">PS732_05318</name>
</gene>
<organism evidence="1 3">
    <name type="scientific">Pseudomonas fluorescens</name>
    <dbReference type="NCBI Taxonomy" id="294"/>
    <lineage>
        <taxon>Bacteria</taxon>
        <taxon>Pseudomonadati</taxon>
        <taxon>Pseudomonadota</taxon>
        <taxon>Gammaproteobacteria</taxon>
        <taxon>Pseudomonadales</taxon>
        <taxon>Pseudomonadaceae</taxon>
        <taxon>Pseudomonas</taxon>
    </lineage>
</organism>
<evidence type="ECO:0000313" key="2">
    <source>
        <dbReference type="EMBL" id="VVP49100.1"/>
    </source>
</evidence>
<proteinExistence type="predicted"/>
<evidence type="ECO:0000313" key="1">
    <source>
        <dbReference type="EMBL" id="VVO89709.1"/>
    </source>
</evidence>
<comment type="caution">
    <text evidence="1">The sequence shown here is derived from an EMBL/GenBank/DDBJ whole genome shotgun (WGS) entry which is preliminary data.</text>
</comment>